<accession>B3NRN1</accession>
<feature type="compositionally biased region" description="Polar residues" evidence="5">
    <location>
        <begin position="90"/>
        <end position="103"/>
    </location>
</feature>
<keyword evidence="3" id="KW-0966">Cell projection</keyword>
<dbReference type="AlphaFoldDB" id="B3NRN1"/>
<evidence type="ECO:0000256" key="3">
    <source>
        <dbReference type="ARBA" id="ARBA00023273"/>
    </source>
</evidence>
<evidence type="ECO:0000256" key="4">
    <source>
        <dbReference type="SAM" id="Coils"/>
    </source>
</evidence>
<evidence type="ECO:0000259" key="6">
    <source>
        <dbReference type="Pfam" id="PF13870"/>
    </source>
</evidence>
<evidence type="ECO:0000256" key="1">
    <source>
        <dbReference type="ARBA" id="ARBA00004138"/>
    </source>
</evidence>
<reference evidence="7 8" key="2">
    <citation type="journal article" date="2008" name="Bioinformatics">
        <title>Assembly reconciliation.</title>
        <authorList>
            <person name="Zimin A.V."/>
            <person name="Smith D.R."/>
            <person name="Sutton G."/>
            <person name="Yorke J.A."/>
        </authorList>
    </citation>
    <scope>NUCLEOTIDE SEQUENCE [LARGE SCALE GENOMIC DNA]</scope>
    <source>
        <strain evidence="7 8">TSC#14021-0224.01</strain>
    </source>
</reference>
<dbReference type="GO" id="GO:0060271">
    <property type="term" value="P:cilium assembly"/>
    <property type="evidence" value="ECO:0007669"/>
    <property type="project" value="TreeGrafter"/>
</dbReference>
<dbReference type="eggNOG" id="ENOG502SGZY">
    <property type="taxonomic scope" value="Eukaryota"/>
</dbReference>
<feature type="compositionally biased region" description="Polar residues" evidence="5">
    <location>
        <begin position="279"/>
        <end position="292"/>
    </location>
</feature>
<gene>
    <name evidence="7" type="primary">Dere\GG22506</name>
    <name evidence="7" type="synonym">dere_GLEANR_7231</name>
    <name evidence="7" type="synonym">GG22506</name>
    <name evidence="7" type="ORF">Dere_GG22506</name>
</gene>
<dbReference type="InterPro" id="IPR051885">
    <property type="entry name" value="CC_CF"/>
</dbReference>
<feature type="compositionally biased region" description="Low complexity" evidence="5">
    <location>
        <begin position="302"/>
        <end position="314"/>
    </location>
</feature>
<dbReference type="InterPro" id="IPR025254">
    <property type="entry name" value="CCDC113/CCDC96_CC"/>
</dbReference>
<dbReference type="PhylomeDB" id="B3NRN1"/>
<evidence type="ECO:0000256" key="2">
    <source>
        <dbReference type="ARBA" id="ARBA00023054"/>
    </source>
</evidence>
<dbReference type="Proteomes" id="UP000008711">
    <property type="component" value="Unassembled WGS sequence"/>
</dbReference>
<organism evidence="7 8">
    <name type="scientific">Drosophila erecta</name>
    <name type="common">Fruit fly</name>
    <dbReference type="NCBI Taxonomy" id="7220"/>
    <lineage>
        <taxon>Eukaryota</taxon>
        <taxon>Metazoa</taxon>
        <taxon>Ecdysozoa</taxon>
        <taxon>Arthropoda</taxon>
        <taxon>Hexapoda</taxon>
        <taxon>Insecta</taxon>
        <taxon>Pterygota</taxon>
        <taxon>Neoptera</taxon>
        <taxon>Endopterygota</taxon>
        <taxon>Diptera</taxon>
        <taxon>Brachycera</taxon>
        <taxon>Muscomorpha</taxon>
        <taxon>Ephydroidea</taxon>
        <taxon>Drosophilidae</taxon>
        <taxon>Drosophila</taxon>
        <taxon>Sophophora</taxon>
    </lineage>
</organism>
<feature type="domain" description="CCDC113/CCDC96 coiled-coil" evidence="6">
    <location>
        <begin position="551"/>
        <end position="726"/>
    </location>
</feature>
<dbReference type="OrthoDB" id="10254794at2759"/>
<feature type="compositionally biased region" description="Basic and acidic residues" evidence="5">
    <location>
        <begin position="43"/>
        <end position="64"/>
    </location>
</feature>
<feature type="compositionally biased region" description="Basic and acidic residues" evidence="5">
    <location>
        <begin position="110"/>
        <end position="126"/>
    </location>
</feature>
<dbReference type="PANTHER" id="PTHR15654">
    <property type="entry name" value="COILED-COIL DOMAIN-CONTAINING PROTEIN 113-RELATED"/>
    <property type="match status" value="1"/>
</dbReference>
<dbReference type="GO" id="GO:0005930">
    <property type="term" value="C:axoneme"/>
    <property type="evidence" value="ECO:0007669"/>
    <property type="project" value="TreeGrafter"/>
</dbReference>
<feature type="region of interest" description="Disordered" evidence="5">
    <location>
        <begin position="153"/>
        <end position="196"/>
    </location>
</feature>
<dbReference type="OMA" id="MIITQDF"/>
<protein>
    <recommendedName>
        <fullName evidence="6">CCDC113/CCDC96 coiled-coil domain-containing protein</fullName>
    </recommendedName>
</protein>
<feature type="region of interest" description="Disordered" evidence="5">
    <location>
        <begin position="270"/>
        <end position="349"/>
    </location>
</feature>
<dbReference type="EMBL" id="CH954179">
    <property type="protein sequence ID" value="EDV56183.1"/>
    <property type="molecule type" value="Genomic_DNA"/>
</dbReference>
<evidence type="ECO:0000256" key="5">
    <source>
        <dbReference type="SAM" id="MobiDB-lite"/>
    </source>
</evidence>
<dbReference type="KEGG" id="der:6549459"/>
<name>B3NRN1_DROER</name>
<feature type="compositionally biased region" description="Acidic residues" evidence="5">
    <location>
        <begin position="169"/>
        <end position="193"/>
    </location>
</feature>
<feature type="coiled-coil region" evidence="4">
    <location>
        <begin position="697"/>
        <end position="724"/>
    </location>
</feature>
<feature type="region of interest" description="Disordered" evidence="5">
    <location>
        <begin position="17"/>
        <end position="128"/>
    </location>
</feature>
<dbReference type="PANTHER" id="PTHR15654:SF1">
    <property type="entry name" value="COILED-COIL DOMAIN-CONTAINING PROTEIN 96"/>
    <property type="match status" value="1"/>
</dbReference>
<dbReference type="GO" id="GO:0036064">
    <property type="term" value="C:ciliary basal body"/>
    <property type="evidence" value="ECO:0007669"/>
    <property type="project" value="TreeGrafter"/>
</dbReference>
<evidence type="ECO:0000313" key="8">
    <source>
        <dbReference type="Proteomes" id="UP000008711"/>
    </source>
</evidence>
<keyword evidence="2 4" id="KW-0175">Coiled coil</keyword>
<dbReference type="Pfam" id="PF13870">
    <property type="entry name" value="CCDC113_CCDC96_CC"/>
    <property type="match status" value="1"/>
</dbReference>
<keyword evidence="8" id="KW-1185">Reference proteome</keyword>
<comment type="subcellular location">
    <subcellularLocation>
        <location evidence="1">Cell projection</location>
        <location evidence="1">Cilium</location>
    </subcellularLocation>
</comment>
<evidence type="ECO:0000313" key="7">
    <source>
        <dbReference type="EMBL" id="EDV56183.1"/>
    </source>
</evidence>
<dbReference type="HOGENOM" id="CLU_022739_0_0_1"/>
<reference evidence="7 8" key="1">
    <citation type="journal article" date="2007" name="Nature">
        <title>Evolution of genes and genomes on the Drosophila phylogeny.</title>
        <authorList>
            <consortium name="Drosophila 12 Genomes Consortium"/>
            <person name="Clark A.G."/>
            <person name="Eisen M.B."/>
            <person name="Smith D.R."/>
            <person name="Bergman C.M."/>
            <person name="Oliver B."/>
            <person name="Markow T.A."/>
            <person name="Kaufman T.C."/>
            <person name="Kellis M."/>
            <person name="Gelbart W."/>
            <person name="Iyer V.N."/>
            <person name="Pollard D.A."/>
            <person name="Sackton T.B."/>
            <person name="Larracuente A.M."/>
            <person name="Singh N.D."/>
            <person name="Abad J.P."/>
            <person name="Abt D.N."/>
            <person name="Adryan B."/>
            <person name="Aguade M."/>
            <person name="Akashi H."/>
            <person name="Anderson W.W."/>
            <person name="Aquadro C.F."/>
            <person name="Ardell D.H."/>
            <person name="Arguello R."/>
            <person name="Artieri C.G."/>
            <person name="Barbash D.A."/>
            <person name="Barker D."/>
            <person name="Barsanti P."/>
            <person name="Batterham P."/>
            <person name="Batzoglou S."/>
            <person name="Begun D."/>
            <person name="Bhutkar A."/>
            <person name="Blanco E."/>
            <person name="Bosak S.A."/>
            <person name="Bradley R.K."/>
            <person name="Brand A.D."/>
            <person name="Brent M.R."/>
            <person name="Brooks A.N."/>
            <person name="Brown R.H."/>
            <person name="Butlin R.K."/>
            <person name="Caggese C."/>
            <person name="Calvi B.R."/>
            <person name="Bernardo de Carvalho A."/>
            <person name="Caspi A."/>
            <person name="Castrezana S."/>
            <person name="Celniker S.E."/>
            <person name="Chang J.L."/>
            <person name="Chapple C."/>
            <person name="Chatterji S."/>
            <person name="Chinwalla A."/>
            <person name="Civetta A."/>
            <person name="Clifton S.W."/>
            <person name="Comeron J.M."/>
            <person name="Costello J.C."/>
            <person name="Coyne J.A."/>
            <person name="Daub J."/>
            <person name="David R.G."/>
            <person name="Delcher A.L."/>
            <person name="Delehaunty K."/>
            <person name="Do C.B."/>
            <person name="Ebling H."/>
            <person name="Edwards K."/>
            <person name="Eickbush T."/>
            <person name="Evans J.D."/>
            <person name="Filipski A."/>
            <person name="Findeiss S."/>
            <person name="Freyhult E."/>
            <person name="Fulton L."/>
            <person name="Fulton R."/>
            <person name="Garcia A.C."/>
            <person name="Gardiner A."/>
            <person name="Garfield D.A."/>
            <person name="Garvin B.E."/>
            <person name="Gibson G."/>
            <person name="Gilbert D."/>
            <person name="Gnerre S."/>
            <person name="Godfrey J."/>
            <person name="Good R."/>
            <person name="Gotea V."/>
            <person name="Gravely B."/>
            <person name="Greenberg A.J."/>
            <person name="Griffiths-Jones S."/>
            <person name="Gross S."/>
            <person name="Guigo R."/>
            <person name="Gustafson E.A."/>
            <person name="Haerty W."/>
            <person name="Hahn M.W."/>
            <person name="Halligan D.L."/>
            <person name="Halpern A.L."/>
            <person name="Halter G.M."/>
            <person name="Han M.V."/>
            <person name="Heger A."/>
            <person name="Hillier L."/>
            <person name="Hinrichs A.S."/>
            <person name="Holmes I."/>
            <person name="Hoskins R.A."/>
            <person name="Hubisz M.J."/>
            <person name="Hultmark D."/>
            <person name="Huntley M.A."/>
            <person name="Jaffe D.B."/>
            <person name="Jagadeeshan S."/>
            <person name="Jeck W.R."/>
            <person name="Johnson J."/>
            <person name="Jones C.D."/>
            <person name="Jordan W.C."/>
            <person name="Karpen G.H."/>
            <person name="Kataoka E."/>
            <person name="Keightley P.D."/>
            <person name="Kheradpour P."/>
            <person name="Kirkness E.F."/>
            <person name="Koerich L.B."/>
            <person name="Kristiansen K."/>
            <person name="Kudrna D."/>
            <person name="Kulathinal R.J."/>
            <person name="Kumar S."/>
            <person name="Kwok R."/>
            <person name="Lander E."/>
            <person name="Langley C.H."/>
            <person name="Lapoint R."/>
            <person name="Lazzaro B.P."/>
            <person name="Lee S.J."/>
            <person name="Levesque L."/>
            <person name="Li R."/>
            <person name="Lin C.F."/>
            <person name="Lin M.F."/>
            <person name="Lindblad-Toh K."/>
            <person name="Llopart A."/>
            <person name="Long M."/>
            <person name="Low L."/>
            <person name="Lozovsky E."/>
            <person name="Lu J."/>
            <person name="Luo M."/>
            <person name="Machado C.A."/>
            <person name="Makalowski W."/>
            <person name="Marzo M."/>
            <person name="Matsuda M."/>
            <person name="Matzkin L."/>
            <person name="McAllister B."/>
            <person name="McBride C.S."/>
            <person name="McKernan B."/>
            <person name="McKernan K."/>
            <person name="Mendez-Lago M."/>
            <person name="Minx P."/>
            <person name="Mollenhauer M.U."/>
            <person name="Montooth K."/>
            <person name="Mount S.M."/>
            <person name="Mu X."/>
            <person name="Myers E."/>
            <person name="Negre B."/>
            <person name="Newfeld S."/>
            <person name="Nielsen R."/>
            <person name="Noor M.A."/>
            <person name="O'Grady P."/>
            <person name="Pachter L."/>
            <person name="Papaceit M."/>
            <person name="Parisi M.J."/>
            <person name="Parisi M."/>
            <person name="Parts L."/>
            <person name="Pedersen J.S."/>
            <person name="Pesole G."/>
            <person name="Phillippy A.M."/>
            <person name="Ponting C.P."/>
            <person name="Pop M."/>
            <person name="Porcelli D."/>
            <person name="Powell J.R."/>
            <person name="Prohaska S."/>
            <person name="Pruitt K."/>
            <person name="Puig M."/>
            <person name="Quesneville H."/>
            <person name="Ram K.R."/>
            <person name="Rand D."/>
            <person name="Rasmussen M.D."/>
            <person name="Reed L.K."/>
            <person name="Reenan R."/>
            <person name="Reily A."/>
            <person name="Remington K.A."/>
            <person name="Rieger T.T."/>
            <person name="Ritchie M.G."/>
            <person name="Robin C."/>
            <person name="Rogers Y.H."/>
            <person name="Rohde C."/>
            <person name="Rozas J."/>
            <person name="Rubenfield M.J."/>
            <person name="Ruiz A."/>
            <person name="Russo S."/>
            <person name="Salzberg S.L."/>
            <person name="Sanchez-Gracia A."/>
            <person name="Saranga D.J."/>
            <person name="Sato H."/>
            <person name="Schaeffer S.W."/>
            <person name="Schatz M.C."/>
            <person name="Schlenke T."/>
            <person name="Schwartz R."/>
            <person name="Segarra C."/>
            <person name="Singh R.S."/>
            <person name="Sirot L."/>
            <person name="Sirota M."/>
            <person name="Sisneros N.B."/>
            <person name="Smith C.D."/>
            <person name="Smith T.F."/>
            <person name="Spieth J."/>
            <person name="Stage D.E."/>
            <person name="Stark A."/>
            <person name="Stephan W."/>
            <person name="Strausberg R.L."/>
            <person name="Strempel S."/>
            <person name="Sturgill D."/>
            <person name="Sutton G."/>
            <person name="Sutton G.G."/>
            <person name="Tao W."/>
            <person name="Teichmann S."/>
            <person name="Tobari Y.N."/>
            <person name="Tomimura Y."/>
            <person name="Tsolas J.M."/>
            <person name="Valente V.L."/>
            <person name="Venter E."/>
            <person name="Venter J.C."/>
            <person name="Vicario S."/>
            <person name="Vieira F.G."/>
            <person name="Vilella A.J."/>
            <person name="Villasante A."/>
            <person name="Walenz B."/>
            <person name="Wang J."/>
            <person name="Wasserman M."/>
            <person name="Watts T."/>
            <person name="Wilson D."/>
            <person name="Wilson R.K."/>
            <person name="Wing R.A."/>
            <person name="Wolfner M.F."/>
            <person name="Wong A."/>
            <person name="Wong G.K."/>
            <person name="Wu C.I."/>
            <person name="Wu G."/>
            <person name="Yamamoto D."/>
            <person name="Yang H.P."/>
            <person name="Yang S.P."/>
            <person name="Yorke J.A."/>
            <person name="Yoshida K."/>
            <person name="Zdobnov E."/>
            <person name="Zhang P."/>
            <person name="Zhang Y."/>
            <person name="Zimin A.V."/>
            <person name="Baldwin J."/>
            <person name="Abdouelleil A."/>
            <person name="Abdulkadir J."/>
            <person name="Abebe A."/>
            <person name="Abera B."/>
            <person name="Abreu J."/>
            <person name="Acer S.C."/>
            <person name="Aftuck L."/>
            <person name="Alexander A."/>
            <person name="An P."/>
            <person name="Anderson E."/>
            <person name="Anderson S."/>
            <person name="Arachi H."/>
            <person name="Azer M."/>
            <person name="Bachantsang P."/>
            <person name="Barry A."/>
            <person name="Bayul T."/>
            <person name="Berlin A."/>
            <person name="Bessette D."/>
            <person name="Bloom T."/>
            <person name="Blye J."/>
            <person name="Boguslavskiy L."/>
            <person name="Bonnet C."/>
            <person name="Boukhgalter B."/>
            <person name="Bourzgui I."/>
            <person name="Brown A."/>
            <person name="Cahill P."/>
            <person name="Channer S."/>
            <person name="Cheshatsang Y."/>
            <person name="Chuda L."/>
            <person name="Citroen M."/>
            <person name="Collymore A."/>
            <person name="Cooke P."/>
            <person name="Costello M."/>
            <person name="D'Aco K."/>
            <person name="Daza R."/>
            <person name="De Haan G."/>
            <person name="DeGray S."/>
            <person name="DeMaso C."/>
            <person name="Dhargay N."/>
            <person name="Dooley K."/>
            <person name="Dooley E."/>
            <person name="Doricent M."/>
            <person name="Dorje P."/>
            <person name="Dorjee K."/>
            <person name="Dupes A."/>
            <person name="Elong R."/>
            <person name="Falk J."/>
            <person name="Farina A."/>
            <person name="Faro S."/>
            <person name="Ferguson D."/>
            <person name="Fisher S."/>
            <person name="Foley C.D."/>
            <person name="Franke A."/>
            <person name="Friedrich D."/>
            <person name="Gadbois L."/>
            <person name="Gearin G."/>
            <person name="Gearin C.R."/>
            <person name="Giannoukos G."/>
            <person name="Goode T."/>
            <person name="Graham J."/>
            <person name="Grandbois E."/>
            <person name="Grewal S."/>
            <person name="Gyaltsen K."/>
            <person name="Hafez N."/>
            <person name="Hagos B."/>
            <person name="Hall J."/>
            <person name="Henson C."/>
            <person name="Hollinger A."/>
            <person name="Honan T."/>
            <person name="Huard M.D."/>
            <person name="Hughes L."/>
            <person name="Hurhula B."/>
            <person name="Husby M.E."/>
            <person name="Kamat A."/>
            <person name="Kanga B."/>
            <person name="Kashin S."/>
            <person name="Khazanovich D."/>
            <person name="Kisner P."/>
            <person name="Lance K."/>
            <person name="Lara M."/>
            <person name="Lee W."/>
            <person name="Lennon N."/>
            <person name="Letendre F."/>
            <person name="LeVine R."/>
            <person name="Lipovsky A."/>
            <person name="Liu X."/>
            <person name="Liu J."/>
            <person name="Liu S."/>
            <person name="Lokyitsang T."/>
            <person name="Lokyitsang Y."/>
            <person name="Lubonja R."/>
            <person name="Lui A."/>
            <person name="MacDonald P."/>
            <person name="Magnisalis V."/>
            <person name="Maru K."/>
            <person name="Matthews C."/>
            <person name="McCusker W."/>
            <person name="McDonough S."/>
            <person name="Mehta T."/>
            <person name="Meldrim J."/>
            <person name="Meneus L."/>
            <person name="Mihai O."/>
            <person name="Mihalev A."/>
            <person name="Mihova T."/>
            <person name="Mittelman R."/>
            <person name="Mlenga V."/>
            <person name="Montmayeur A."/>
            <person name="Mulrain L."/>
            <person name="Navidi A."/>
            <person name="Naylor J."/>
            <person name="Negash T."/>
            <person name="Nguyen T."/>
            <person name="Nguyen N."/>
            <person name="Nicol R."/>
            <person name="Norbu C."/>
            <person name="Norbu N."/>
            <person name="Novod N."/>
            <person name="O'Neill B."/>
            <person name="Osman S."/>
            <person name="Markiewicz E."/>
            <person name="Oyono O.L."/>
            <person name="Patti C."/>
            <person name="Phunkhang P."/>
            <person name="Pierre F."/>
            <person name="Priest M."/>
            <person name="Raghuraman S."/>
            <person name="Rege F."/>
            <person name="Reyes R."/>
            <person name="Rise C."/>
            <person name="Rogov P."/>
            <person name="Ross K."/>
            <person name="Ryan E."/>
            <person name="Settipalli S."/>
            <person name="Shea T."/>
            <person name="Sherpa N."/>
            <person name="Shi L."/>
            <person name="Shih D."/>
            <person name="Sparrow T."/>
            <person name="Spaulding J."/>
            <person name="Stalker J."/>
            <person name="Stange-Thomann N."/>
            <person name="Stavropoulos S."/>
            <person name="Stone C."/>
            <person name="Strader C."/>
            <person name="Tesfaye S."/>
            <person name="Thomson T."/>
            <person name="Thoulutsang Y."/>
            <person name="Thoulutsang D."/>
            <person name="Topham K."/>
            <person name="Topping I."/>
            <person name="Tsamla T."/>
            <person name="Vassiliev H."/>
            <person name="Vo A."/>
            <person name="Wangchuk T."/>
            <person name="Wangdi T."/>
            <person name="Weiand M."/>
            <person name="Wilkinson J."/>
            <person name="Wilson A."/>
            <person name="Yadav S."/>
            <person name="Young G."/>
            <person name="Yu Q."/>
            <person name="Zembek L."/>
            <person name="Zhong D."/>
            <person name="Zimmer A."/>
            <person name="Zwirko Z."/>
            <person name="Jaffe D.B."/>
            <person name="Alvarez P."/>
            <person name="Brockman W."/>
            <person name="Butler J."/>
            <person name="Chin C."/>
            <person name="Gnerre S."/>
            <person name="Grabherr M."/>
            <person name="Kleber M."/>
            <person name="Mauceli E."/>
            <person name="MacCallum I."/>
        </authorList>
    </citation>
    <scope>NUCLEOTIDE SEQUENCE [LARGE SCALE GENOMIC DNA]</scope>
    <source>
        <strain evidence="7 8">TSC#14021-0224.01</strain>
    </source>
</reference>
<sequence>MSQDPAPTEEVLHAVEAIEAGEKSEVDTVPEVVLPETTAEPEGISRPEERSPPLGDEPREEKPQNESGPIIALEATEEGQETGATEHVASGTTELGVETQQTEGSDDLSPEEKKRRLKKERRERLKNFATTRFAPPEFEETVSFIEGYVEEVRDIEVEEEQEPLANLDEPTDGADGADGDSESSTNDESEDDPFQAPKMVSLFPTYGFSDGPVDRNIFQTDVKLDDIDITMSLTGMSIVSTRTLKTERDPDSVQLKTNFLRYFDVPSLSDISEEHDPSARSTGANSRISVQDESGFFVDPTSNMDSGSSSASESLGDMDKEHQAEDAASESEVGSLDISDIPEFNEPPVISTTTEKQVTMEEFSNLSKVAFTVPEVQEDLTILHALEIRAVVKELLYDLFEATANISDIHNKQNAIRSKLDKNKLLDRLENVVNSYLFENSTNEMVGNRLIEYFKRNRNVRVFVPLSQEHEKRFHARYMQALALLDNLKYRLDVAKHKHAIQMNRVFLDLHSAQSVASITEQRLEHLFRKHLERADSDHLRRLVDRELRLMTAKRNEISDTRLFLITRKHTLGHIIGKIKELDTLSETLNIKDFLAVQNDVLALQKKIEERNIELKKMRTQFLMDVHLTRHNREKALALGEKFELKKLLLHNAIKNQRTLRRRLYDVKMERKKMRQQSKDLTFQGGILSMPALMYDFDNTVERVKEKRETVAKLKETMKALQRRISLVAGRSM</sequence>
<proteinExistence type="predicted"/>